<protein>
    <submittedName>
        <fullName evidence="6">DNA-binding transcriptional LysR family regulator</fullName>
    </submittedName>
</protein>
<keyword evidence="4" id="KW-0804">Transcription</keyword>
<dbReference type="PANTHER" id="PTHR30126:SF40">
    <property type="entry name" value="HTH-TYPE TRANSCRIPTIONAL REGULATOR GLTR"/>
    <property type="match status" value="1"/>
</dbReference>
<evidence type="ECO:0000313" key="7">
    <source>
        <dbReference type="Proteomes" id="UP001235840"/>
    </source>
</evidence>
<comment type="caution">
    <text evidence="6">The sequence shown here is derived from an EMBL/GenBank/DDBJ whole genome shotgun (WGS) entry which is preliminary data.</text>
</comment>
<dbReference type="EMBL" id="JAUSTY010000016">
    <property type="protein sequence ID" value="MDQ0167437.1"/>
    <property type="molecule type" value="Genomic_DNA"/>
</dbReference>
<accession>A0ABT9W2G0</accession>
<evidence type="ECO:0000256" key="4">
    <source>
        <dbReference type="ARBA" id="ARBA00023163"/>
    </source>
</evidence>
<dbReference type="Gene3D" id="1.10.10.10">
    <property type="entry name" value="Winged helix-like DNA-binding domain superfamily/Winged helix DNA-binding domain"/>
    <property type="match status" value="1"/>
</dbReference>
<proteinExistence type="inferred from homology"/>
<evidence type="ECO:0000313" key="6">
    <source>
        <dbReference type="EMBL" id="MDQ0167437.1"/>
    </source>
</evidence>
<dbReference type="SUPFAM" id="SSF46785">
    <property type="entry name" value="Winged helix' DNA-binding domain"/>
    <property type="match status" value="1"/>
</dbReference>
<dbReference type="Gene3D" id="3.40.190.290">
    <property type="match status" value="1"/>
</dbReference>
<sequence length="295" mass="32939">MNLHALRIFTEVAKTGSVTRSAENLLLSQPAVTAQLRNLEKELALKLVTLNGRNIQLTEAGETLAVESKRLFSLEAEIEKKMGEILTGHQGSLRVCSTQLPSMKILPRWLAQYKKKYPMINVQMFKGSSQVAMSQLLDYSVDIAFVCSEVYEEKVDVIPLIRDTLIFIVSRGHHLGGRSVSLATVMKEPFVFREKGSATRKKLVSLCERESIQEPKMGIEIEGLSESIEAVKAGYGVALVSEFAVKDLLESGQIEKVSIQNMHLEQPISLCMRKNDPNSPMVKNFITMVKEELTN</sequence>
<gene>
    <name evidence="6" type="ORF">J2S11_003362</name>
</gene>
<evidence type="ECO:0000259" key="5">
    <source>
        <dbReference type="PROSITE" id="PS50931"/>
    </source>
</evidence>
<evidence type="ECO:0000256" key="3">
    <source>
        <dbReference type="ARBA" id="ARBA00023125"/>
    </source>
</evidence>
<keyword evidence="2" id="KW-0805">Transcription regulation</keyword>
<dbReference type="InterPro" id="IPR036390">
    <property type="entry name" value="WH_DNA-bd_sf"/>
</dbReference>
<dbReference type="RefSeq" id="WP_307396352.1">
    <property type="nucleotide sequence ID" value="NZ_BAAADK010000001.1"/>
</dbReference>
<dbReference type="PANTHER" id="PTHR30126">
    <property type="entry name" value="HTH-TYPE TRANSCRIPTIONAL REGULATOR"/>
    <property type="match status" value="1"/>
</dbReference>
<evidence type="ECO:0000256" key="2">
    <source>
        <dbReference type="ARBA" id="ARBA00023015"/>
    </source>
</evidence>
<dbReference type="Pfam" id="PF03466">
    <property type="entry name" value="LysR_substrate"/>
    <property type="match status" value="1"/>
</dbReference>
<dbReference type="Proteomes" id="UP001235840">
    <property type="component" value="Unassembled WGS sequence"/>
</dbReference>
<dbReference type="InterPro" id="IPR005119">
    <property type="entry name" value="LysR_subst-bd"/>
</dbReference>
<name>A0ABT9W2G0_9BACI</name>
<keyword evidence="7" id="KW-1185">Reference proteome</keyword>
<dbReference type="GO" id="GO:0003677">
    <property type="term" value="F:DNA binding"/>
    <property type="evidence" value="ECO:0007669"/>
    <property type="project" value="UniProtKB-KW"/>
</dbReference>
<evidence type="ECO:0000256" key="1">
    <source>
        <dbReference type="ARBA" id="ARBA00009437"/>
    </source>
</evidence>
<organism evidence="6 7">
    <name type="scientific">Caldalkalibacillus horti</name>
    <dbReference type="NCBI Taxonomy" id="77523"/>
    <lineage>
        <taxon>Bacteria</taxon>
        <taxon>Bacillati</taxon>
        <taxon>Bacillota</taxon>
        <taxon>Bacilli</taxon>
        <taxon>Bacillales</taxon>
        <taxon>Bacillaceae</taxon>
        <taxon>Caldalkalibacillus</taxon>
    </lineage>
</organism>
<dbReference type="SUPFAM" id="SSF53850">
    <property type="entry name" value="Periplasmic binding protein-like II"/>
    <property type="match status" value="1"/>
</dbReference>
<comment type="similarity">
    <text evidence="1">Belongs to the LysR transcriptional regulatory family.</text>
</comment>
<dbReference type="PRINTS" id="PR00039">
    <property type="entry name" value="HTHLYSR"/>
</dbReference>
<keyword evidence="3 6" id="KW-0238">DNA-binding</keyword>
<dbReference type="PROSITE" id="PS50931">
    <property type="entry name" value="HTH_LYSR"/>
    <property type="match status" value="1"/>
</dbReference>
<dbReference type="InterPro" id="IPR036388">
    <property type="entry name" value="WH-like_DNA-bd_sf"/>
</dbReference>
<reference evidence="6 7" key="1">
    <citation type="submission" date="2023-07" db="EMBL/GenBank/DDBJ databases">
        <title>Genomic Encyclopedia of Type Strains, Phase IV (KMG-IV): sequencing the most valuable type-strain genomes for metagenomic binning, comparative biology and taxonomic classification.</title>
        <authorList>
            <person name="Goeker M."/>
        </authorList>
    </citation>
    <scope>NUCLEOTIDE SEQUENCE [LARGE SCALE GENOMIC DNA]</scope>
    <source>
        <strain evidence="6 7">DSM 12751</strain>
    </source>
</reference>
<dbReference type="InterPro" id="IPR000847">
    <property type="entry name" value="LysR_HTH_N"/>
</dbReference>
<feature type="domain" description="HTH lysR-type" evidence="5">
    <location>
        <begin position="1"/>
        <end position="58"/>
    </location>
</feature>
<dbReference type="Pfam" id="PF00126">
    <property type="entry name" value="HTH_1"/>
    <property type="match status" value="1"/>
</dbReference>